<dbReference type="SUPFAM" id="SSF51206">
    <property type="entry name" value="cAMP-binding domain-like"/>
    <property type="match status" value="1"/>
</dbReference>
<feature type="transmembrane region" description="Helical" evidence="3">
    <location>
        <begin position="55"/>
        <end position="73"/>
    </location>
</feature>
<dbReference type="SUPFAM" id="SSF81324">
    <property type="entry name" value="Voltage-gated potassium channels"/>
    <property type="match status" value="1"/>
</dbReference>
<name>A0A6P3ZHR1_ZIZJJ</name>
<dbReference type="PANTHER" id="PTHR45651:SF68">
    <property type="entry name" value="ION TRANSPORT DOMAIN-CONTAINING PROTEIN"/>
    <property type="match status" value="1"/>
</dbReference>
<gene>
    <name evidence="6" type="primary">LOC107414607</name>
</gene>
<accession>A0A6P3ZHR1</accession>
<dbReference type="InterPro" id="IPR014710">
    <property type="entry name" value="RmlC-like_jellyroll"/>
</dbReference>
<keyword evidence="2" id="KW-0407">Ion channel</keyword>
<dbReference type="InterPro" id="IPR000595">
    <property type="entry name" value="cNMP-bd_dom"/>
</dbReference>
<dbReference type="InterPro" id="IPR018490">
    <property type="entry name" value="cNMP-bd_dom_sf"/>
</dbReference>
<dbReference type="SMART" id="SM00100">
    <property type="entry name" value="cNMP"/>
    <property type="match status" value="1"/>
</dbReference>
<keyword evidence="3" id="KW-0472">Membrane</keyword>
<keyword evidence="1" id="KW-0406">Ion transport</keyword>
<feature type="domain" description="Cyclic nucleotide-binding" evidence="4">
    <location>
        <begin position="529"/>
        <end position="612"/>
    </location>
</feature>
<dbReference type="KEGG" id="zju:107414607"/>
<feature type="transmembrane region" description="Helical" evidence="3">
    <location>
        <begin position="340"/>
        <end position="358"/>
    </location>
</feature>
<dbReference type="Proteomes" id="UP001652623">
    <property type="component" value="Chromosome 8"/>
</dbReference>
<dbReference type="GeneID" id="107414607"/>
<sequence length="683" mass="79590">MDKEMDDSQDVRISMSDAERNIENELTKKDDVRAKIKKIFYPWGQHKYHLMLKNAFLVSCVIAISMDPLFLYIPYINEEKKCIQMDPKLKIAFLVYRCLTDISYLIHIFFHTLRRVTRPLRKTKYSGLIGETSPLFWRITWSFIQNYIDILAIIPLAQMMLIFFAKLRDSRYSSTRNFLNFLIISQYAPRILRVYLSWKNLGRIPTSITGVVWVSGAFNLFLYIIASHALGALWYFLAVEQETTCWGQACKTHGGCVDTSFVCNDNTTPRNLIILNEFCPINPPNATVYDFGIFLDGLQSGMQASTDFPKKFVQCFWWGLRNLSSFGQNLDTRNHAWESMFAALISITGLLLFLYLIGNLQTYMQLATTRWVEIRQKLKMKEPEIDLWISNNRFPKTKRTAVMQHILYSLEHDKDADVENLLNSLSSTDKERIESNLTLGEHQSYAKLAATRSMEKRYHKKLKERSVELWMLGNGIPNDLKPIIKRCTGDRLQDDQEVDVASLMSILPREHKSALKRHLCLATFKKIQALRNMDDRVIEIFMNHLKPVVYTENTYIIRNGEPLDLMFFITQGVVWTFKSTGSKTTDNCLEKGDFYGEELLNWAMEFPTFAQVPISTTNVKCHTKVEAFYLTALNSKNLIRNYWWLFRQQLQLSTQCETKRFEPLALLAVKQTLLRGKRRAFKK</sequence>
<keyword evidence="3" id="KW-0812">Transmembrane</keyword>
<dbReference type="Gene3D" id="1.10.287.70">
    <property type="match status" value="1"/>
</dbReference>
<evidence type="ECO:0000313" key="5">
    <source>
        <dbReference type="Proteomes" id="UP001652623"/>
    </source>
</evidence>
<keyword evidence="1" id="KW-0813">Transport</keyword>
<protein>
    <submittedName>
        <fullName evidence="6">Cyclic nucleotide-gated ion channel 1 isoform X1</fullName>
    </submittedName>
</protein>
<proteinExistence type="predicted"/>
<feature type="transmembrane region" description="Helical" evidence="3">
    <location>
        <begin position="94"/>
        <end position="113"/>
    </location>
</feature>
<dbReference type="Gene3D" id="2.60.120.10">
    <property type="entry name" value="Jelly Rolls"/>
    <property type="match status" value="1"/>
</dbReference>
<dbReference type="CDD" id="cd00038">
    <property type="entry name" value="CAP_ED"/>
    <property type="match status" value="1"/>
</dbReference>
<evidence type="ECO:0000256" key="2">
    <source>
        <dbReference type="ARBA" id="ARBA00023303"/>
    </source>
</evidence>
<keyword evidence="3" id="KW-1133">Transmembrane helix</keyword>
<reference evidence="6" key="1">
    <citation type="submission" date="2025-08" db="UniProtKB">
        <authorList>
            <consortium name="RefSeq"/>
        </authorList>
    </citation>
    <scope>IDENTIFICATION</scope>
    <source>
        <tissue evidence="6">Seedling</tissue>
    </source>
</reference>
<evidence type="ECO:0000259" key="4">
    <source>
        <dbReference type="PROSITE" id="PS50042"/>
    </source>
</evidence>
<keyword evidence="1" id="KW-1071">Ligand-gated ion channel</keyword>
<dbReference type="RefSeq" id="XP_015878238.3">
    <property type="nucleotide sequence ID" value="XM_016022752.4"/>
</dbReference>
<evidence type="ECO:0000313" key="6">
    <source>
        <dbReference type="RefSeq" id="XP_015878238.3"/>
    </source>
</evidence>
<keyword evidence="5" id="KW-1185">Reference proteome</keyword>
<organism evidence="5 6">
    <name type="scientific">Ziziphus jujuba</name>
    <name type="common">Chinese jujube</name>
    <name type="synonym">Ziziphus sativa</name>
    <dbReference type="NCBI Taxonomy" id="326968"/>
    <lineage>
        <taxon>Eukaryota</taxon>
        <taxon>Viridiplantae</taxon>
        <taxon>Streptophyta</taxon>
        <taxon>Embryophyta</taxon>
        <taxon>Tracheophyta</taxon>
        <taxon>Spermatophyta</taxon>
        <taxon>Magnoliopsida</taxon>
        <taxon>eudicotyledons</taxon>
        <taxon>Gunneridae</taxon>
        <taxon>Pentapetalae</taxon>
        <taxon>rosids</taxon>
        <taxon>fabids</taxon>
        <taxon>Rosales</taxon>
        <taxon>Rhamnaceae</taxon>
        <taxon>Paliureae</taxon>
        <taxon>Ziziphus</taxon>
    </lineage>
</organism>
<dbReference type="PROSITE" id="PS50042">
    <property type="entry name" value="CNMP_BINDING_3"/>
    <property type="match status" value="1"/>
</dbReference>
<evidence type="ECO:0000256" key="3">
    <source>
        <dbReference type="SAM" id="Phobius"/>
    </source>
</evidence>
<dbReference type="GO" id="GO:0034220">
    <property type="term" value="P:monoatomic ion transmembrane transport"/>
    <property type="evidence" value="ECO:0007669"/>
    <property type="project" value="UniProtKB-KW"/>
</dbReference>
<evidence type="ECO:0000256" key="1">
    <source>
        <dbReference type="ARBA" id="ARBA00023286"/>
    </source>
</evidence>
<feature type="transmembrane region" description="Helical" evidence="3">
    <location>
        <begin position="216"/>
        <end position="237"/>
    </location>
</feature>
<dbReference type="AlphaFoldDB" id="A0A6P3ZHR1"/>
<feature type="transmembrane region" description="Helical" evidence="3">
    <location>
        <begin position="144"/>
        <end position="165"/>
    </location>
</feature>
<dbReference type="GO" id="GO:0016020">
    <property type="term" value="C:membrane"/>
    <property type="evidence" value="ECO:0007669"/>
    <property type="project" value="UniProtKB-SubCell"/>
</dbReference>
<dbReference type="PANTHER" id="PTHR45651">
    <property type="entry name" value="CYCLIC NUCLEOTIDE-GATED ION CHANNEL 15-RELATED-RELATED"/>
    <property type="match status" value="1"/>
</dbReference>